<name>A0ABQ6HJD5_9MICO</name>
<dbReference type="EMBL" id="BSUJ01000001">
    <property type="protein sequence ID" value="GMA18565.1"/>
    <property type="molecule type" value="Genomic_DNA"/>
</dbReference>
<evidence type="ECO:0000313" key="3">
    <source>
        <dbReference type="Proteomes" id="UP001157109"/>
    </source>
</evidence>
<evidence type="ECO:0000313" key="2">
    <source>
        <dbReference type="EMBL" id="GMA18565.1"/>
    </source>
</evidence>
<sequence>MVDPSPSAALRASARRELARAEALGAVVADLRTHAVAVGDPTDPLTDTVDEALEALVAWSVAAEAEAHRRAQELEQRSRTLESADRCRTLLG</sequence>
<organism evidence="2 3">
    <name type="scientific">Arsenicicoccus piscis</name>
    <dbReference type="NCBI Taxonomy" id="673954"/>
    <lineage>
        <taxon>Bacteria</taxon>
        <taxon>Bacillati</taxon>
        <taxon>Actinomycetota</taxon>
        <taxon>Actinomycetes</taxon>
        <taxon>Micrococcales</taxon>
        <taxon>Intrasporangiaceae</taxon>
        <taxon>Arsenicicoccus</taxon>
    </lineage>
</organism>
<protein>
    <submittedName>
        <fullName evidence="2">Uncharacterized protein</fullName>
    </submittedName>
</protein>
<proteinExistence type="predicted"/>
<comment type="caution">
    <text evidence="2">The sequence shown here is derived from an EMBL/GenBank/DDBJ whole genome shotgun (WGS) entry which is preliminary data.</text>
</comment>
<keyword evidence="3" id="KW-1185">Reference proteome</keyword>
<dbReference type="Proteomes" id="UP001157109">
    <property type="component" value="Unassembled WGS sequence"/>
</dbReference>
<accession>A0ABQ6HJD5</accession>
<dbReference type="RefSeq" id="WP_241444357.1">
    <property type="nucleotide sequence ID" value="NZ_BSUJ01000001.1"/>
</dbReference>
<feature type="region of interest" description="Disordered" evidence="1">
    <location>
        <begin position="73"/>
        <end position="92"/>
    </location>
</feature>
<reference evidence="3" key="1">
    <citation type="journal article" date="2019" name="Int. J. Syst. Evol. Microbiol.">
        <title>The Global Catalogue of Microorganisms (GCM) 10K type strain sequencing project: providing services to taxonomists for standard genome sequencing and annotation.</title>
        <authorList>
            <consortium name="The Broad Institute Genomics Platform"/>
            <consortium name="The Broad Institute Genome Sequencing Center for Infectious Disease"/>
            <person name="Wu L."/>
            <person name="Ma J."/>
        </authorList>
    </citation>
    <scope>NUCLEOTIDE SEQUENCE [LARGE SCALE GENOMIC DNA]</scope>
    <source>
        <strain evidence="3">NBRC 105830</strain>
    </source>
</reference>
<gene>
    <name evidence="2" type="ORF">GCM10025862_05860</name>
</gene>
<evidence type="ECO:0000256" key="1">
    <source>
        <dbReference type="SAM" id="MobiDB-lite"/>
    </source>
</evidence>